<accession>A0A5J4V4Y6</accession>
<proteinExistence type="predicted"/>
<evidence type="ECO:0000313" key="3">
    <source>
        <dbReference type="Proteomes" id="UP000324800"/>
    </source>
</evidence>
<name>A0A5J4V4Y6_9EUKA</name>
<protein>
    <submittedName>
        <fullName evidence="2">Uncharacterized protein</fullName>
    </submittedName>
</protein>
<dbReference type="EMBL" id="SNRW01009851">
    <property type="protein sequence ID" value="KAA6377404.1"/>
    <property type="molecule type" value="Genomic_DNA"/>
</dbReference>
<organism evidence="2 3">
    <name type="scientific">Streblomastix strix</name>
    <dbReference type="NCBI Taxonomy" id="222440"/>
    <lineage>
        <taxon>Eukaryota</taxon>
        <taxon>Metamonada</taxon>
        <taxon>Preaxostyla</taxon>
        <taxon>Oxymonadida</taxon>
        <taxon>Streblomastigidae</taxon>
        <taxon>Streblomastix</taxon>
    </lineage>
</organism>
<feature type="coiled-coil region" evidence="1">
    <location>
        <begin position="86"/>
        <end position="120"/>
    </location>
</feature>
<dbReference type="Proteomes" id="UP000324800">
    <property type="component" value="Unassembled WGS sequence"/>
</dbReference>
<gene>
    <name evidence="2" type="ORF">EZS28_027071</name>
</gene>
<comment type="caution">
    <text evidence="2">The sequence shown here is derived from an EMBL/GenBank/DDBJ whole genome shotgun (WGS) entry which is preliminary data.</text>
</comment>
<reference evidence="2 3" key="1">
    <citation type="submission" date="2019-03" db="EMBL/GenBank/DDBJ databases">
        <title>Single cell metagenomics reveals metabolic interactions within the superorganism composed of flagellate Streblomastix strix and complex community of Bacteroidetes bacteria on its surface.</title>
        <authorList>
            <person name="Treitli S.C."/>
            <person name="Kolisko M."/>
            <person name="Husnik F."/>
            <person name="Keeling P."/>
            <person name="Hampl V."/>
        </authorList>
    </citation>
    <scope>NUCLEOTIDE SEQUENCE [LARGE SCALE GENOMIC DNA]</scope>
    <source>
        <strain evidence="2">ST1C</strain>
    </source>
</reference>
<dbReference type="PROSITE" id="PS50096">
    <property type="entry name" value="IQ"/>
    <property type="match status" value="1"/>
</dbReference>
<evidence type="ECO:0000256" key="1">
    <source>
        <dbReference type="SAM" id="Coils"/>
    </source>
</evidence>
<dbReference type="AlphaFoldDB" id="A0A5J4V4Y6"/>
<sequence length="144" mass="17104">MTRTKISIADVNRLLKLQDPDTNMNANDKQKSSNLSSILTKIGFYGQRNNINAAEYSINAVVSCNIYKKQSKAATIIQQRVRKWFNQREQQRLIREEQKQKEQEQLQKQHELDIKELREEFDPELLDEEGIFDPERYIQQLHQL</sequence>
<keyword evidence="1" id="KW-0175">Coiled coil</keyword>
<evidence type="ECO:0000313" key="2">
    <source>
        <dbReference type="EMBL" id="KAA6377404.1"/>
    </source>
</evidence>